<dbReference type="GO" id="GO:0016887">
    <property type="term" value="F:ATP hydrolysis activity"/>
    <property type="evidence" value="ECO:0007669"/>
    <property type="project" value="InterPro"/>
</dbReference>
<keyword evidence="1" id="KW-1133">Transmembrane helix</keyword>
<name>W2U0J1_NECAM</name>
<protein>
    <submittedName>
        <fullName evidence="3">Putative bacteriochlorophyll 4-vinyl reductase</fullName>
    </submittedName>
</protein>
<dbReference type="STRING" id="51031.W2U0J1"/>
<evidence type="ECO:0000259" key="2">
    <source>
        <dbReference type="PROSITE" id="PS50893"/>
    </source>
</evidence>
<dbReference type="InterPro" id="IPR027417">
    <property type="entry name" value="P-loop_NTPase"/>
</dbReference>
<accession>W2U0J1</accession>
<dbReference type="PANTHER" id="PTHR46743">
    <property type="entry name" value="TEICHOIC ACIDS EXPORT ATP-BINDING PROTEIN TAGH"/>
    <property type="match status" value="1"/>
</dbReference>
<sequence length="586" mass="65768">MREIITRYGRHNIGFAWLFAEPMLFTIGVIGLWSIVHKSTSSQHINIIAFAVTSYSTVLVWRNGIGRCALAITPNASLLFHRNVRVIDLFISRIILEIAGVTLSIVALLVGLTLMGLIPPPADVLNMIFGWLLLGWYTAAMGMLIGGLTEYSEVVERLWHPISYFQLPVSGAFVMTSYLPPSLRDIVMLFPASNCAELFRYGHHPLLQRALYLCGVPRNHVAWPAGRAWRIETSGNPMIELVNVCKKYEVRDGKRTVLNAINCAIEHGEHVGILGKNGVGKSTLIRLISGTELPTSGHIKRGMSVSWPLAFSGGFQGSLTGLDNLRFICRIYNTSYQKALPFVEEFTELGKYLREPVKRYSNGMRAKLAFAMSMAVEFDCFLIDEVIAKLSDVPATIKDVRTILAEWPAKSVDVYVSRADPLDIENARNIQSIQNVNIQYVDHFDHWMAEELKRYGALRSIIRNFLLDRGSFDLNEFIAAERKALGSSLSWLGDGTTNENETLHERQLAIEPNWHLRETNHDGRSRIPVPFHLHRAKGDIEVRLRTEKGASGSVNNVSSTGSLKHDAAVLTFELRRLKRRAFTVTQ</sequence>
<feature type="domain" description="ABC transporter" evidence="2">
    <location>
        <begin position="239"/>
        <end position="460"/>
    </location>
</feature>
<keyword evidence="1" id="KW-0472">Membrane</keyword>
<dbReference type="OrthoDB" id="6500128at2759"/>
<dbReference type="GO" id="GO:0005524">
    <property type="term" value="F:ATP binding"/>
    <property type="evidence" value="ECO:0007669"/>
    <property type="project" value="InterPro"/>
</dbReference>
<dbReference type="Pfam" id="PF00005">
    <property type="entry name" value="ABC_tran"/>
    <property type="match status" value="1"/>
</dbReference>
<dbReference type="InterPro" id="IPR050683">
    <property type="entry name" value="Bact_Polysacc_Export_ATP-bd"/>
</dbReference>
<keyword evidence="4" id="KW-1185">Reference proteome</keyword>
<reference evidence="4" key="1">
    <citation type="journal article" date="2014" name="Nat. Genet.">
        <title>Genome of the human hookworm Necator americanus.</title>
        <authorList>
            <person name="Tang Y.T."/>
            <person name="Gao X."/>
            <person name="Rosa B.A."/>
            <person name="Abubucker S."/>
            <person name="Hallsworth-Pepin K."/>
            <person name="Martin J."/>
            <person name="Tyagi R."/>
            <person name="Heizer E."/>
            <person name="Zhang X."/>
            <person name="Bhonagiri-Palsikar V."/>
            <person name="Minx P."/>
            <person name="Warren W.C."/>
            <person name="Wang Q."/>
            <person name="Zhan B."/>
            <person name="Hotez P.J."/>
            <person name="Sternberg P.W."/>
            <person name="Dougall A."/>
            <person name="Gaze S.T."/>
            <person name="Mulvenna J."/>
            <person name="Sotillo J."/>
            <person name="Ranganathan S."/>
            <person name="Rabelo E.M."/>
            <person name="Wilson R.K."/>
            <person name="Felgner P.L."/>
            <person name="Bethony J."/>
            <person name="Hawdon J.M."/>
            <person name="Gasser R.B."/>
            <person name="Loukas A."/>
            <person name="Mitreva M."/>
        </authorList>
    </citation>
    <scope>NUCLEOTIDE SEQUENCE [LARGE SCALE GENOMIC DNA]</scope>
</reference>
<evidence type="ECO:0000256" key="1">
    <source>
        <dbReference type="SAM" id="Phobius"/>
    </source>
</evidence>
<feature type="transmembrane region" description="Helical" evidence="1">
    <location>
        <begin position="94"/>
        <end position="118"/>
    </location>
</feature>
<proteinExistence type="predicted"/>
<organism evidence="3 4">
    <name type="scientific">Necator americanus</name>
    <name type="common">Human hookworm</name>
    <dbReference type="NCBI Taxonomy" id="51031"/>
    <lineage>
        <taxon>Eukaryota</taxon>
        <taxon>Metazoa</taxon>
        <taxon>Ecdysozoa</taxon>
        <taxon>Nematoda</taxon>
        <taxon>Chromadorea</taxon>
        <taxon>Rhabditida</taxon>
        <taxon>Rhabditina</taxon>
        <taxon>Rhabditomorpha</taxon>
        <taxon>Strongyloidea</taxon>
        <taxon>Ancylostomatidae</taxon>
        <taxon>Bunostominae</taxon>
        <taxon>Necator</taxon>
    </lineage>
</organism>
<dbReference type="EMBL" id="KI657483">
    <property type="protein sequence ID" value="ETN86866.1"/>
    <property type="molecule type" value="Genomic_DNA"/>
</dbReference>
<dbReference type="AlphaFoldDB" id="W2U0J1"/>
<dbReference type="SUPFAM" id="SSF52540">
    <property type="entry name" value="P-loop containing nucleoside triphosphate hydrolases"/>
    <property type="match status" value="1"/>
</dbReference>
<dbReference type="GO" id="GO:0043190">
    <property type="term" value="C:ATP-binding cassette (ABC) transporter complex"/>
    <property type="evidence" value="ECO:0007669"/>
    <property type="project" value="InterPro"/>
</dbReference>
<feature type="transmembrane region" description="Helical" evidence="1">
    <location>
        <begin position="12"/>
        <end position="36"/>
    </location>
</feature>
<dbReference type="PRINTS" id="PR00164">
    <property type="entry name" value="ABC2TRNSPORT"/>
</dbReference>
<feature type="transmembrane region" description="Helical" evidence="1">
    <location>
        <begin position="42"/>
        <end position="61"/>
    </location>
</feature>
<dbReference type="Gene3D" id="3.40.50.300">
    <property type="entry name" value="P-loop containing nucleotide triphosphate hydrolases"/>
    <property type="match status" value="1"/>
</dbReference>
<feature type="transmembrane region" description="Helical" evidence="1">
    <location>
        <begin position="124"/>
        <end position="146"/>
    </location>
</feature>
<dbReference type="KEGG" id="nai:NECAME_16099"/>
<gene>
    <name evidence="3" type="ORF">NECAME_16099</name>
</gene>
<dbReference type="PANTHER" id="PTHR46743:SF2">
    <property type="entry name" value="TEICHOIC ACIDS EXPORT ATP-BINDING PROTEIN TAGH"/>
    <property type="match status" value="1"/>
</dbReference>
<feature type="transmembrane region" description="Helical" evidence="1">
    <location>
        <begin position="158"/>
        <end position="179"/>
    </location>
</feature>
<evidence type="ECO:0000313" key="4">
    <source>
        <dbReference type="Proteomes" id="UP000053676"/>
    </source>
</evidence>
<dbReference type="InterPro" id="IPR000412">
    <property type="entry name" value="ABC_2_transport"/>
</dbReference>
<evidence type="ECO:0000313" key="3">
    <source>
        <dbReference type="EMBL" id="ETN86866.1"/>
    </source>
</evidence>
<dbReference type="Proteomes" id="UP000053676">
    <property type="component" value="Unassembled WGS sequence"/>
</dbReference>
<dbReference type="InterPro" id="IPR003439">
    <property type="entry name" value="ABC_transporter-like_ATP-bd"/>
</dbReference>
<keyword evidence="1" id="KW-0812">Transmembrane</keyword>
<dbReference type="GO" id="GO:0140359">
    <property type="term" value="F:ABC-type transporter activity"/>
    <property type="evidence" value="ECO:0007669"/>
    <property type="project" value="InterPro"/>
</dbReference>
<dbReference type="PROSITE" id="PS50893">
    <property type="entry name" value="ABC_TRANSPORTER_2"/>
    <property type="match status" value="1"/>
</dbReference>